<evidence type="ECO:0000313" key="2">
    <source>
        <dbReference type="Proteomes" id="UP000013827"/>
    </source>
</evidence>
<dbReference type="GO" id="GO:0031146">
    <property type="term" value="P:SCF-dependent proteasomal ubiquitin-dependent protein catabolic process"/>
    <property type="evidence" value="ECO:0007669"/>
    <property type="project" value="TreeGrafter"/>
</dbReference>
<dbReference type="InterPro" id="IPR001611">
    <property type="entry name" value="Leu-rich_rpt"/>
</dbReference>
<proteinExistence type="predicted"/>
<dbReference type="RefSeq" id="XP_005763979.1">
    <property type="nucleotide sequence ID" value="XM_005763922.1"/>
</dbReference>
<dbReference type="GeneID" id="17257795"/>
<dbReference type="STRING" id="2903.R1DAK2"/>
<dbReference type="eggNOG" id="KOG1947">
    <property type="taxonomic scope" value="Eukaryota"/>
</dbReference>
<dbReference type="PaxDb" id="2903-EOD11550"/>
<dbReference type="KEGG" id="ehx:EMIHUDRAFT_214367"/>
<protein>
    <submittedName>
        <fullName evidence="1">Uncharacterized protein</fullName>
    </submittedName>
</protein>
<dbReference type="InterPro" id="IPR032675">
    <property type="entry name" value="LRR_dom_sf"/>
</dbReference>
<dbReference type="SUPFAM" id="SSF52047">
    <property type="entry name" value="RNI-like"/>
    <property type="match status" value="1"/>
</dbReference>
<dbReference type="PANTHER" id="PTHR13318:SF190">
    <property type="entry name" value="PARTNER OF PAIRED, ISOFORM B"/>
    <property type="match status" value="1"/>
</dbReference>
<dbReference type="EnsemblProtists" id="EOD11550">
    <property type="protein sequence ID" value="EOD11550"/>
    <property type="gene ID" value="EMIHUDRAFT_214367"/>
</dbReference>
<dbReference type="Pfam" id="PF13516">
    <property type="entry name" value="LRR_6"/>
    <property type="match status" value="1"/>
</dbReference>
<name>A0A0D3IJW5_EMIH1</name>
<dbReference type="PANTHER" id="PTHR13318">
    <property type="entry name" value="PARTNER OF PAIRED, ISOFORM B-RELATED"/>
    <property type="match status" value="1"/>
</dbReference>
<dbReference type="GO" id="GO:0019005">
    <property type="term" value="C:SCF ubiquitin ligase complex"/>
    <property type="evidence" value="ECO:0007669"/>
    <property type="project" value="TreeGrafter"/>
</dbReference>
<dbReference type="Gene3D" id="3.80.10.10">
    <property type="entry name" value="Ribonuclease Inhibitor"/>
    <property type="match status" value="1"/>
</dbReference>
<dbReference type="Proteomes" id="UP000013827">
    <property type="component" value="Unassembled WGS sequence"/>
</dbReference>
<sequence length="140" mass="14723">MLAAVGGSAHCLEALDLGGCTVLSADAVATAAEARVRRRERGSADLTRGCDASGVLVHLSLNNVPALGDACLVALKEHCADSLESLDLSWCRAVSDNGVGALVDAAPRLQRLTVWGCSQLTNRFYEGHSREHLRVVGRSI</sequence>
<dbReference type="AlphaFoldDB" id="A0A0D3IJW5"/>
<dbReference type="HOGENOM" id="CLU_152873_0_0_1"/>
<reference evidence="1" key="2">
    <citation type="submission" date="2024-10" db="UniProtKB">
        <authorList>
            <consortium name="EnsemblProtists"/>
        </authorList>
    </citation>
    <scope>IDENTIFICATION</scope>
</reference>
<accession>A0A0D3IJW5</accession>
<evidence type="ECO:0000313" key="1">
    <source>
        <dbReference type="EnsemblProtists" id="EOD11550"/>
    </source>
</evidence>
<organism evidence="1 2">
    <name type="scientific">Emiliania huxleyi (strain CCMP1516)</name>
    <dbReference type="NCBI Taxonomy" id="280463"/>
    <lineage>
        <taxon>Eukaryota</taxon>
        <taxon>Haptista</taxon>
        <taxon>Haptophyta</taxon>
        <taxon>Prymnesiophyceae</taxon>
        <taxon>Isochrysidales</taxon>
        <taxon>Noelaerhabdaceae</taxon>
        <taxon>Emiliania</taxon>
    </lineage>
</organism>
<reference evidence="2" key="1">
    <citation type="journal article" date="2013" name="Nature">
        <title>Pan genome of the phytoplankton Emiliania underpins its global distribution.</title>
        <authorList>
            <person name="Read B.A."/>
            <person name="Kegel J."/>
            <person name="Klute M.J."/>
            <person name="Kuo A."/>
            <person name="Lefebvre S.C."/>
            <person name="Maumus F."/>
            <person name="Mayer C."/>
            <person name="Miller J."/>
            <person name="Monier A."/>
            <person name="Salamov A."/>
            <person name="Young J."/>
            <person name="Aguilar M."/>
            <person name="Claverie J.M."/>
            <person name="Frickenhaus S."/>
            <person name="Gonzalez K."/>
            <person name="Herman E.K."/>
            <person name="Lin Y.C."/>
            <person name="Napier J."/>
            <person name="Ogata H."/>
            <person name="Sarno A.F."/>
            <person name="Shmutz J."/>
            <person name="Schroeder D."/>
            <person name="de Vargas C."/>
            <person name="Verret F."/>
            <person name="von Dassow P."/>
            <person name="Valentin K."/>
            <person name="Van de Peer Y."/>
            <person name="Wheeler G."/>
            <person name="Dacks J.B."/>
            <person name="Delwiche C.F."/>
            <person name="Dyhrman S.T."/>
            <person name="Glockner G."/>
            <person name="John U."/>
            <person name="Richards T."/>
            <person name="Worden A.Z."/>
            <person name="Zhang X."/>
            <person name="Grigoriev I.V."/>
            <person name="Allen A.E."/>
            <person name="Bidle K."/>
            <person name="Borodovsky M."/>
            <person name="Bowler C."/>
            <person name="Brownlee C."/>
            <person name="Cock J.M."/>
            <person name="Elias M."/>
            <person name="Gladyshev V.N."/>
            <person name="Groth M."/>
            <person name="Guda C."/>
            <person name="Hadaegh A."/>
            <person name="Iglesias-Rodriguez M.D."/>
            <person name="Jenkins J."/>
            <person name="Jones B.M."/>
            <person name="Lawson T."/>
            <person name="Leese F."/>
            <person name="Lindquist E."/>
            <person name="Lobanov A."/>
            <person name="Lomsadze A."/>
            <person name="Malik S.B."/>
            <person name="Marsh M.E."/>
            <person name="Mackinder L."/>
            <person name="Mock T."/>
            <person name="Mueller-Roeber B."/>
            <person name="Pagarete A."/>
            <person name="Parker M."/>
            <person name="Probert I."/>
            <person name="Quesneville H."/>
            <person name="Raines C."/>
            <person name="Rensing S.A."/>
            <person name="Riano-Pachon D.M."/>
            <person name="Richier S."/>
            <person name="Rokitta S."/>
            <person name="Shiraiwa Y."/>
            <person name="Soanes D.M."/>
            <person name="van der Giezen M."/>
            <person name="Wahlund T.M."/>
            <person name="Williams B."/>
            <person name="Wilson W."/>
            <person name="Wolfe G."/>
            <person name="Wurch L.L."/>
        </authorList>
    </citation>
    <scope>NUCLEOTIDE SEQUENCE</scope>
</reference>
<keyword evidence="2" id="KW-1185">Reference proteome</keyword>